<feature type="compositionally biased region" description="Polar residues" evidence="1">
    <location>
        <begin position="26"/>
        <end position="37"/>
    </location>
</feature>
<organism evidence="2 3">
    <name type="scientific">Dreissena polymorpha</name>
    <name type="common">Zebra mussel</name>
    <name type="synonym">Mytilus polymorpha</name>
    <dbReference type="NCBI Taxonomy" id="45954"/>
    <lineage>
        <taxon>Eukaryota</taxon>
        <taxon>Metazoa</taxon>
        <taxon>Spiralia</taxon>
        <taxon>Lophotrochozoa</taxon>
        <taxon>Mollusca</taxon>
        <taxon>Bivalvia</taxon>
        <taxon>Autobranchia</taxon>
        <taxon>Heteroconchia</taxon>
        <taxon>Euheterodonta</taxon>
        <taxon>Imparidentia</taxon>
        <taxon>Neoheterodontei</taxon>
        <taxon>Myida</taxon>
        <taxon>Dreissenoidea</taxon>
        <taxon>Dreissenidae</taxon>
        <taxon>Dreissena</taxon>
    </lineage>
</organism>
<evidence type="ECO:0000313" key="3">
    <source>
        <dbReference type="Proteomes" id="UP000828390"/>
    </source>
</evidence>
<dbReference type="EMBL" id="JAIWYP010000015">
    <property type="protein sequence ID" value="KAH3703602.1"/>
    <property type="molecule type" value="Genomic_DNA"/>
</dbReference>
<dbReference type="Proteomes" id="UP000828390">
    <property type="component" value="Unassembled WGS sequence"/>
</dbReference>
<protein>
    <submittedName>
        <fullName evidence="2">Uncharacterized protein</fullName>
    </submittedName>
</protein>
<evidence type="ECO:0000256" key="1">
    <source>
        <dbReference type="SAM" id="MobiDB-lite"/>
    </source>
</evidence>
<reference evidence="2" key="2">
    <citation type="submission" date="2020-11" db="EMBL/GenBank/DDBJ databases">
        <authorList>
            <person name="McCartney M.A."/>
            <person name="Auch B."/>
            <person name="Kono T."/>
            <person name="Mallez S."/>
            <person name="Becker A."/>
            <person name="Gohl D.M."/>
            <person name="Silverstein K.A.T."/>
            <person name="Koren S."/>
            <person name="Bechman K.B."/>
            <person name="Herman A."/>
            <person name="Abrahante J.E."/>
            <person name="Garbe J."/>
        </authorList>
    </citation>
    <scope>NUCLEOTIDE SEQUENCE</scope>
    <source>
        <strain evidence="2">Duluth1</strain>
        <tissue evidence="2">Whole animal</tissue>
    </source>
</reference>
<accession>A0A9D3YN29</accession>
<reference evidence="2" key="1">
    <citation type="journal article" date="2019" name="bioRxiv">
        <title>The Genome of the Zebra Mussel, Dreissena polymorpha: A Resource for Invasive Species Research.</title>
        <authorList>
            <person name="McCartney M.A."/>
            <person name="Auch B."/>
            <person name="Kono T."/>
            <person name="Mallez S."/>
            <person name="Zhang Y."/>
            <person name="Obille A."/>
            <person name="Becker A."/>
            <person name="Abrahante J.E."/>
            <person name="Garbe J."/>
            <person name="Badalamenti J.P."/>
            <person name="Herman A."/>
            <person name="Mangelson H."/>
            <person name="Liachko I."/>
            <person name="Sullivan S."/>
            <person name="Sone E.D."/>
            <person name="Koren S."/>
            <person name="Silverstein K.A.T."/>
            <person name="Beckman K.B."/>
            <person name="Gohl D.M."/>
        </authorList>
    </citation>
    <scope>NUCLEOTIDE SEQUENCE</scope>
    <source>
        <strain evidence="2">Duluth1</strain>
        <tissue evidence="2">Whole animal</tissue>
    </source>
</reference>
<evidence type="ECO:0000313" key="2">
    <source>
        <dbReference type="EMBL" id="KAH3703602.1"/>
    </source>
</evidence>
<gene>
    <name evidence="2" type="ORF">DPMN_078641</name>
</gene>
<name>A0A9D3YN29_DREPO</name>
<comment type="caution">
    <text evidence="2">The sequence shown here is derived from an EMBL/GenBank/DDBJ whole genome shotgun (WGS) entry which is preliminary data.</text>
</comment>
<sequence length="50" mass="5452">MASTSETSVELKIPPSPAIPERDDTGQSSETQLTTHGRSSRSHLFLAMHE</sequence>
<feature type="region of interest" description="Disordered" evidence="1">
    <location>
        <begin position="1"/>
        <end position="50"/>
    </location>
</feature>
<keyword evidence="3" id="KW-1185">Reference proteome</keyword>
<proteinExistence type="predicted"/>
<dbReference type="AlphaFoldDB" id="A0A9D3YN29"/>